<dbReference type="AlphaFoldDB" id="A0A1M7DSP3"/>
<protein>
    <submittedName>
        <fullName evidence="2">Fimbrillin-like</fullName>
    </submittedName>
</protein>
<dbReference type="CDD" id="cd13121">
    <property type="entry name" value="BF2867_like_C"/>
    <property type="match status" value="2"/>
</dbReference>
<reference evidence="2 3" key="1">
    <citation type="submission" date="2016-11" db="EMBL/GenBank/DDBJ databases">
        <authorList>
            <person name="Jaros S."/>
            <person name="Januszkiewicz K."/>
            <person name="Wedrychowicz H."/>
        </authorList>
    </citation>
    <scope>NUCLEOTIDE SEQUENCE [LARGE SCALE GENOMIC DNA]</scope>
    <source>
        <strain evidence="2 3">BPI-34</strain>
    </source>
</reference>
<evidence type="ECO:0000313" key="3">
    <source>
        <dbReference type="Proteomes" id="UP000184280"/>
    </source>
</evidence>
<proteinExistence type="predicted"/>
<name>A0A1M7DSP3_XYLRU</name>
<dbReference type="Proteomes" id="UP000184280">
    <property type="component" value="Unassembled WGS sequence"/>
</dbReference>
<dbReference type="PROSITE" id="PS51257">
    <property type="entry name" value="PROKAR_LIPOPROTEIN"/>
    <property type="match status" value="1"/>
</dbReference>
<accession>A0A1M7DSP3</accession>
<organism evidence="2 3">
    <name type="scientific">Xylanibacter ruminicola</name>
    <name type="common">Prevotella ruminicola</name>
    <dbReference type="NCBI Taxonomy" id="839"/>
    <lineage>
        <taxon>Bacteria</taxon>
        <taxon>Pseudomonadati</taxon>
        <taxon>Bacteroidota</taxon>
        <taxon>Bacteroidia</taxon>
        <taxon>Bacteroidales</taxon>
        <taxon>Prevotellaceae</taxon>
        <taxon>Xylanibacter</taxon>
    </lineage>
</organism>
<dbReference type="Pfam" id="PF13149">
    <property type="entry name" value="Mfa_like_1"/>
    <property type="match status" value="2"/>
</dbReference>
<gene>
    <name evidence="2" type="ORF">SAMN04488494_0834</name>
</gene>
<sequence>MKNLFYPLLMATAFVATACTNNQEDDVTPVDPTGKTPISFVGETVNTAITRAGFDIKTQIAMHILSNEKGGSGIRETRTYANALAAGEATFSNIEAPNSDNVRYWDDAFGRSAQLSVFAVAVPGLSDVKNGAENKSLVDHLSGDNTWSTKDLDETVTWTVSTDQSVSGKIDAEDLVYSNNIQGDNKLIFRQPAGSSSDGPGTFDQGNLKFTHALSRITVNLKKDASFTGTNSFQFNSNNVTVLNVPYSGDLNLIDGTWNKVTKGDIEKMLVIKTKDGYNYSLRAQFLPDYEISSTSTTPMLTFTIDDNQYFVTQAQMYDALKSATGMSKKDDSKITMEQGLNYNFLITVGKTSIINVTAEVEPWANVEAANFNPSNARITLDGVYDAQSGEYSKSFTLYRLLDLSSEISDNYVGKRWDGDYTETATLTDNKDNSWSTNWYFESNKTYYHFRIVNEGTEIVTTADKDYFVIYSDASVDPHWGAPMISEPVYNVEKGFEASLSPAIGATNAKINITDQHMMSNIIVKLSTTEEKDQVTLAGCKVFITKLYNKGQVQMGNGLVTPTESLGQLEMEDNGDGTMFTYAVVPQALVRSTEPKDDDYIGITIVTADNNQYYIVKKLSEIVAEKVDNEKNQKKDNAILRWYPGHTYTYHFTLKKTGIDKITCTVEGWKNIDAIDKTITLED</sequence>
<feature type="chain" id="PRO_5012206866" evidence="1">
    <location>
        <begin position="19"/>
        <end position="683"/>
    </location>
</feature>
<evidence type="ECO:0000256" key="1">
    <source>
        <dbReference type="SAM" id="SignalP"/>
    </source>
</evidence>
<dbReference type="EMBL" id="FRCJ01000001">
    <property type="protein sequence ID" value="SHL82490.1"/>
    <property type="molecule type" value="Genomic_DNA"/>
</dbReference>
<feature type="signal peptide" evidence="1">
    <location>
        <begin position="1"/>
        <end position="18"/>
    </location>
</feature>
<dbReference type="Gene3D" id="2.60.40.2630">
    <property type="match status" value="2"/>
</dbReference>
<dbReference type="OrthoDB" id="1057196at2"/>
<keyword evidence="1" id="KW-0732">Signal</keyword>
<dbReference type="RefSeq" id="WP_081372864.1">
    <property type="nucleotide sequence ID" value="NZ_FRCJ01000001.1"/>
</dbReference>
<evidence type="ECO:0000313" key="2">
    <source>
        <dbReference type="EMBL" id="SHL82490.1"/>
    </source>
</evidence>
<dbReference type="InterPro" id="IPR025049">
    <property type="entry name" value="Mfa-like_1"/>
</dbReference>